<dbReference type="Pfam" id="PF00782">
    <property type="entry name" value="DSPc"/>
    <property type="match status" value="1"/>
</dbReference>
<evidence type="ECO:0000259" key="5">
    <source>
        <dbReference type="PROSITE" id="PS50056"/>
    </source>
</evidence>
<dbReference type="Gene3D" id="3.90.190.10">
    <property type="entry name" value="Protein tyrosine phosphatase superfamily"/>
    <property type="match status" value="1"/>
</dbReference>
<proteinExistence type="inferred from homology"/>
<dbReference type="EMBL" id="JBGFUD010000671">
    <property type="protein sequence ID" value="MFH4975009.1"/>
    <property type="molecule type" value="Genomic_DNA"/>
</dbReference>
<gene>
    <name evidence="6" type="ORF">AB6A40_001718</name>
</gene>
<dbReference type="AlphaFoldDB" id="A0ABD6EA35"/>
<accession>A0ABD6EA35</accession>
<sequence length="179" mass="19987">MATSSLNSVTEIRPHLFLSGYGCITQKKLTSLGITHAVDATNIPNNRELVGISYLRVPIEDNVLAKAIDHFDEVAEFVNVAAGQGGRTLIYCAGGISRSACLCIMCLVINEGLTLRNAYLDVQNKRPFISPNIGFWRQMIEYEKKNRGNNIFKIRSSKCLKARILKKTTMNRLMSNILH</sequence>
<dbReference type="PROSITE" id="PS50054">
    <property type="entry name" value="TYR_PHOSPHATASE_DUAL"/>
    <property type="match status" value="1"/>
</dbReference>
<evidence type="ECO:0000313" key="7">
    <source>
        <dbReference type="Proteomes" id="UP001608902"/>
    </source>
</evidence>
<evidence type="ECO:0000256" key="3">
    <source>
        <dbReference type="ARBA" id="ARBA00022912"/>
    </source>
</evidence>
<dbReference type="InterPro" id="IPR020422">
    <property type="entry name" value="TYR_PHOSPHATASE_DUAL_dom"/>
</dbReference>
<feature type="domain" description="Tyrosine-protein phosphatase" evidence="4">
    <location>
        <begin position="7"/>
        <end position="148"/>
    </location>
</feature>
<keyword evidence="3" id="KW-0904">Protein phosphatase</keyword>
<feature type="domain" description="Tyrosine specific protein phosphatases" evidence="5">
    <location>
        <begin position="69"/>
        <end position="127"/>
    </location>
</feature>
<name>A0ABD6EA35_9BILA</name>
<evidence type="ECO:0000256" key="1">
    <source>
        <dbReference type="ARBA" id="ARBA00008601"/>
    </source>
</evidence>
<keyword evidence="2" id="KW-0378">Hydrolase</keyword>
<dbReference type="InterPro" id="IPR029021">
    <property type="entry name" value="Prot-tyrosine_phosphatase-like"/>
</dbReference>
<evidence type="ECO:0000259" key="4">
    <source>
        <dbReference type="PROSITE" id="PS50054"/>
    </source>
</evidence>
<dbReference type="InterPro" id="IPR000340">
    <property type="entry name" value="Dual-sp_phosphatase_cat-dom"/>
</dbReference>
<dbReference type="GO" id="GO:0004721">
    <property type="term" value="F:phosphoprotein phosphatase activity"/>
    <property type="evidence" value="ECO:0007669"/>
    <property type="project" value="UniProtKB-KW"/>
</dbReference>
<protein>
    <recommendedName>
        <fullName evidence="8">Protein-tyrosine-phosphatase</fullName>
    </recommendedName>
</protein>
<dbReference type="InterPro" id="IPR000387">
    <property type="entry name" value="Tyr_Pase_dom"/>
</dbReference>
<dbReference type="PROSITE" id="PS50056">
    <property type="entry name" value="TYR_PHOSPHATASE_2"/>
    <property type="match status" value="1"/>
</dbReference>
<evidence type="ECO:0000256" key="2">
    <source>
        <dbReference type="ARBA" id="ARBA00022801"/>
    </source>
</evidence>
<evidence type="ECO:0008006" key="8">
    <source>
        <dbReference type="Google" id="ProtNLM"/>
    </source>
</evidence>
<dbReference type="PANTHER" id="PTHR45961:SF3">
    <property type="entry name" value="DUAL SPECIFICITY PROTEIN PHOSPHATASE 14"/>
    <property type="match status" value="1"/>
</dbReference>
<reference evidence="6 7" key="1">
    <citation type="submission" date="2024-08" db="EMBL/GenBank/DDBJ databases">
        <title>Gnathostoma spinigerum genome.</title>
        <authorList>
            <person name="Gonzalez-Bertolin B."/>
            <person name="Monzon S."/>
            <person name="Zaballos A."/>
            <person name="Jimenez P."/>
            <person name="Dekumyoy P."/>
            <person name="Varona S."/>
            <person name="Cuesta I."/>
            <person name="Sumanam S."/>
            <person name="Adisakwattana P."/>
            <person name="Gasser R.B."/>
            <person name="Hernandez-Gonzalez A."/>
            <person name="Young N.D."/>
            <person name="Perteguer M.J."/>
        </authorList>
    </citation>
    <scope>NUCLEOTIDE SEQUENCE [LARGE SCALE GENOMIC DNA]</scope>
    <source>
        <strain evidence="6">AL3</strain>
        <tissue evidence="6">Liver</tissue>
    </source>
</reference>
<dbReference type="PRINTS" id="PR01908">
    <property type="entry name" value="ADSPHPHTASE"/>
</dbReference>
<organism evidence="6 7">
    <name type="scientific">Gnathostoma spinigerum</name>
    <dbReference type="NCBI Taxonomy" id="75299"/>
    <lineage>
        <taxon>Eukaryota</taxon>
        <taxon>Metazoa</taxon>
        <taxon>Ecdysozoa</taxon>
        <taxon>Nematoda</taxon>
        <taxon>Chromadorea</taxon>
        <taxon>Rhabditida</taxon>
        <taxon>Spirurina</taxon>
        <taxon>Gnathostomatomorpha</taxon>
        <taxon>Gnathostomatoidea</taxon>
        <taxon>Gnathostomatidae</taxon>
        <taxon>Gnathostoma</taxon>
    </lineage>
</organism>
<dbReference type="PANTHER" id="PTHR45961">
    <property type="entry name" value="IP21249P"/>
    <property type="match status" value="1"/>
</dbReference>
<dbReference type="InterPro" id="IPR052103">
    <property type="entry name" value="Dual_spec_Phospatases"/>
</dbReference>
<dbReference type="SMART" id="SM00195">
    <property type="entry name" value="DSPc"/>
    <property type="match status" value="1"/>
</dbReference>
<comment type="similarity">
    <text evidence="1">Belongs to the protein-tyrosine phosphatase family. Non-receptor class dual specificity subfamily.</text>
</comment>
<dbReference type="Proteomes" id="UP001608902">
    <property type="component" value="Unassembled WGS sequence"/>
</dbReference>
<dbReference type="SUPFAM" id="SSF52799">
    <property type="entry name" value="(Phosphotyrosine protein) phosphatases II"/>
    <property type="match status" value="1"/>
</dbReference>
<keyword evidence="7" id="KW-1185">Reference proteome</keyword>
<comment type="caution">
    <text evidence="6">The sequence shown here is derived from an EMBL/GenBank/DDBJ whole genome shotgun (WGS) entry which is preliminary data.</text>
</comment>
<dbReference type="CDD" id="cd14514">
    <property type="entry name" value="DUSP14-like"/>
    <property type="match status" value="1"/>
</dbReference>
<evidence type="ECO:0000313" key="6">
    <source>
        <dbReference type="EMBL" id="MFH4975009.1"/>
    </source>
</evidence>